<proteinExistence type="predicted"/>
<keyword evidence="3" id="KW-0106">Calcium</keyword>
<feature type="chain" id="PRO_5039912125" evidence="5">
    <location>
        <begin position="20"/>
        <end position="1881"/>
    </location>
</feature>
<dbReference type="EMBL" id="CP098400">
    <property type="protein sequence ID" value="URW79170.1"/>
    <property type="molecule type" value="Genomic_DNA"/>
</dbReference>
<feature type="compositionally biased region" description="Acidic residues" evidence="4">
    <location>
        <begin position="1741"/>
        <end position="1766"/>
    </location>
</feature>
<dbReference type="InterPro" id="IPR026919">
    <property type="entry name" value="ADGRV1"/>
</dbReference>
<dbReference type="GO" id="GO:0007156">
    <property type="term" value="P:homophilic cell adhesion via plasma membrane adhesion molecules"/>
    <property type="evidence" value="ECO:0007669"/>
    <property type="project" value="InterPro"/>
</dbReference>
<reference evidence="7" key="1">
    <citation type="submission" date="2022-05" db="EMBL/GenBank/DDBJ databases">
        <authorList>
            <person name="Sun X."/>
        </authorList>
    </citation>
    <scope>NUCLEOTIDE SEQUENCE</scope>
    <source>
        <strain evidence="7">Ai-910</strain>
    </source>
</reference>
<keyword evidence="2" id="KW-0677">Repeat</keyword>
<dbReference type="Pfam" id="PF17963">
    <property type="entry name" value="Big_9"/>
    <property type="match status" value="7"/>
</dbReference>
<dbReference type="NCBIfam" id="TIGR04131">
    <property type="entry name" value="Bac_Flav_CTERM"/>
    <property type="match status" value="1"/>
</dbReference>
<dbReference type="Proteomes" id="UP001056426">
    <property type="component" value="Chromosome"/>
</dbReference>
<dbReference type="Pfam" id="PF03160">
    <property type="entry name" value="Calx-beta"/>
    <property type="match status" value="4"/>
</dbReference>
<feature type="region of interest" description="Disordered" evidence="4">
    <location>
        <begin position="1707"/>
        <end position="1782"/>
    </location>
</feature>
<evidence type="ECO:0000259" key="6">
    <source>
        <dbReference type="PROSITE" id="PS50268"/>
    </source>
</evidence>
<evidence type="ECO:0000313" key="8">
    <source>
        <dbReference type="Proteomes" id="UP001056426"/>
    </source>
</evidence>
<keyword evidence="8" id="KW-1185">Reference proteome</keyword>
<evidence type="ECO:0000256" key="2">
    <source>
        <dbReference type="ARBA" id="ARBA00022737"/>
    </source>
</evidence>
<dbReference type="Gene3D" id="2.60.40.10">
    <property type="entry name" value="Immunoglobulins"/>
    <property type="match status" value="2"/>
</dbReference>
<dbReference type="GO" id="GO:0004930">
    <property type="term" value="F:G protein-coupled receptor activity"/>
    <property type="evidence" value="ECO:0007669"/>
    <property type="project" value="InterPro"/>
</dbReference>
<dbReference type="Pfam" id="PF01345">
    <property type="entry name" value="DUF11"/>
    <property type="match status" value="2"/>
</dbReference>
<accession>A0A9J6ZMQ7</accession>
<dbReference type="SMART" id="SM00237">
    <property type="entry name" value="Calx_beta"/>
    <property type="match status" value="4"/>
</dbReference>
<dbReference type="Pfam" id="PF13585">
    <property type="entry name" value="CHU_C"/>
    <property type="match status" value="1"/>
</dbReference>
<name>A0A9J6ZMQ7_9BACT</name>
<evidence type="ECO:0000256" key="1">
    <source>
        <dbReference type="ARBA" id="ARBA00022729"/>
    </source>
</evidence>
<dbReference type="InterPro" id="IPR040853">
    <property type="entry name" value="RapA2_cadherin-like"/>
</dbReference>
<dbReference type="GO" id="GO:0005509">
    <property type="term" value="F:calcium ion binding"/>
    <property type="evidence" value="ECO:0007669"/>
    <property type="project" value="InterPro"/>
</dbReference>
<protein>
    <submittedName>
        <fullName evidence="7">Ig-like domain-containing protein</fullName>
    </submittedName>
</protein>
<reference evidence="7" key="2">
    <citation type="submission" date="2022-06" db="EMBL/GenBank/DDBJ databases">
        <title>Xiashengella guii gen. nov. sp. nov., a bacterium isolated form anaerobic digestion tank.</title>
        <authorList>
            <person name="Huang H."/>
        </authorList>
    </citation>
    <scope>NUCLEOTIDE SEQUENCE</scope>
    <source>
        <strain evidence="7">Ai-910</strain>
    </source>
</reference>
<dbReference type="PROSITE" id="PS50268">
    <property type="entry name" value="CADHERIN_2"/>
    <property type="match status" value="1"/>
</dbReference>
<dbReference type="SUPFAM" id="SSF141072">
    <property type="entry name" value="CalX-like"/>
    <property type="match status" value="4"/>
</dbReference>
<dbReference type="Gene3D" id="4.10.1080.10">
    <property type="entry name" value="TSP type-3 repeat"/>
    <property type="match status" value="1"/>
</dbReference>
<feature type="compositionally biased region" description="Basic and acidic residues" evidence="4">
    <location>
        <begin position="1707"/>
        <end position="1716"/>
    </location>
</feature>
<dbReference type="KEGG" id="alkq:M9189_09925"/>
<dbReference type="NCBIfam" id="TIGR01451">
    <property type="entry name" value="B_ant_repeat"/>
    <property type="match status" value="2"/>
</dbReference>
<dbReference type="Gene3D" id="2.60.40.2030">
    <property type="match status" value="4"/>
</dbReference>
<dbReference type="RefSeq" id="WP_250722839.1">
    <property type="nucleotide sequence ID" value="NZ_CP098400.1"/>
</dbReference>
<dbReference type="InterPro" id="IPR003644">
    <property type="entry name" value="Calx_beta"/>
</dbReference>
<dbReference type="InterPro" id="IPR013783">
    <property type="entry name" value="Ig-like_fold"/>
</dbReference>
<dbReference type="Gene3D" id="2.60.40.1200">
    <property type="match status" value="2"/>
</dbReference>
<dbReference type="Gene3D" id="2.60.40.3440">
    <property type="match status" value="5"/>
</dbReference>
<organism evidence="7 8">
    <name type="scientific">Xiashengella succiniciproducens</name>
    <dbReference type="NCBI Taxonomy" id="2949635"/>
    <lineage>
        <taxon>Bacteria</taxon>
        <taxon>Pseudomonadati</taxon>
        <taxon>Bacteroidota</taxon>
        <taxon>Bacteroidia</taxon>
        <taxon>Marinilabiliales</taxon>
        <taxon>Marinilabiliaceae</taxon>
        <taxon>Xiashengella</taxon>
    </lineage>
</organism>
<evidence type="ECO:0000256" key="3">
    <source>
        <dbReference type="ARBA" id="ARBA00022837"/>
    </source>
</evidence>
<evidence type="ECO:0000256" key="4">
    <source>
        <dbReference type="SAM" id="MobiDB-lite"/>
    </source>
</evidence>
<dbReference type="NCBIfam" id="NF012211">
    <property type="entry name" value="tand_rpt_95"/>
    <property type="match status" value="8"/>
</dbReference>
<dbReference type="InterPro" id="IPR028974">
    <property type="entry name" value="TSP_type-3_rpt"/>
</dbReference>
<dbReference type="GO" id="GO:0016020">
    <property type="term" value="C:membrane"/>
    <property type="evidence" value="ECO:0007669"/>
    <property type="project" value="InterPro"/>
</dbReference>
<keyword evidence="1 5" id="KW-0732">Signal</keyword>
<dbReference type="InterPro" id="IPR026341">
    <property type="entry name" value="T9SS_type_B"/>
</dbReference>
<dbReference type="PANTHER" id="PTHR46682:SF1">
    <property type="entry name" value="ADHESION G-PROTEIN COUPLED RECEPTOR V1"/>
    <property type="match status" value="1"/>
</dbReference>
<sequence>MIRSLWIFLFALMVQSAIAQEVRLELIQNAKEGVGNAKFQIIVDPVYDFEFTVDLSYSGSAAQSVDYTPVSSVTIAAEQTSAEIELIIIDDDIAEPTKTISVSITSVSDTSVNYNTALLDINLEDNDTPSLSITGLSISEGNTSGQGNFEISMTGPAQETIILLFNTSDGTAAAGSDYEGITNHNVTIPSNTTSVLVPVTIFGDAVAEPDETFMGTISISNINGQQVTISQPTAIATIENDDFASFSINDITVSENAGTAVFTVTLSHAVQGGATVKYTTNPVSATPSNDFTATNGTLTFTGTAGETKTISIPVVNDAIAEPTETFQVILSDQTGYGVSIADDTGIATITDDDAVTISLAGFTVTETNTSQTANFTVTMSGAAQEAVELLFNTSDGTALSGSDYIAVPGQTILISGGQTTVDIPVTILGDEISEPEETFTGIISIVNINNQQISIAQASAVTTINDDDIANLVITKTAGNTEPNVGSNITFTIKVKNEGPGKAFSVVATDILPSGYELVSATTVTGTWTAPTWNIGELVSGSEVTLIIVAKVLSTGTYNNTASVTSVTTDPQSSNNIVTLNVNPKPVADLAITKTVNIANPKIGDDVEFTIVISNAGPSTATGVTVNDLLPDGFLFKEYTGSGTYNSSTGAWNLGNITMGTSVELKIKATVKLGVNYTNSATVTATELDTNPGNNEASVSVTVGNSAPVATDDLYTTNEDQTLAVNAPGLLENDSDPDMNPLQVTGFTIAGTTYVAGQTAVLPDYGSLTIFANGKLEYLPKLNYNGTIPLINYSISDGTLSATGILSIIVNPVNDPPVAANNLYTTTEDIILDVTAAEGILINDSDPDNDNISVTGFTIGVTNYSAGSTADLTQGKIIVRANGSFTFTPGVNFYGLYPDIFYNISDGEYTASARLRIMVNAVNDPPVALDDYIYTTEGTGIIFDILANDNDAADGGNGGLATNTLRITKQPSKGSIIILANKNISYSPHLGFFGKDTAEYEICDLGYPLPAQCTTAKIFIDVTRRSPLAVDDLASTDEDTPVTFNVLTNDVDDDIMPETFTIVNQPTSGNVVYQGNGVVKYTPALNFNGSDYFTYTVRDATGLISNVARADINVHPVPDSPVSTSRLYSTKENQSVVIPIYQLVSDPENDVDYSTIVIENSPGHGSISLGANAGELIYTPEEAYSGNDSFDYSVADATGLRSNVSTISIQVTNQAPVVVNDSFTVNEDEATELDVVANDTDPQDNIDPSTIIIVTQPANGIATVDPVKGVIIYTSALNYNGNDSLVYKACDETGYCGEAAVFITVLPVNDAPVAVDDNRTILEDNPVFMDVLSNDYDVDNENEQLVITIAQLPSHGTVQVATNPNGIVYSPSHDYNGSDSFRYRITDPDGAWGEAVVNITISPVNDAPQPSSDSYSNINAAGATLRILDNDVDPEDNINPASVTIVTNAEHGTITVNTDGSVFYLPDPEYFGDDAFVYSVCDTEGACSQATATLWVTAGNGPPHAEDDYLTLNEDEPLLFNPLDNDSDPNNNIDPLSLTILEAPAHGTIDYSGESGDLIYIPNPNYYGIDKLVYTFCDLGHPPLCASASVFFTINAVNDAPVTANDEIAMFDMSIASINVLDNDSETENEAMSVSAVSESPTKFGTFTLSADGSFEYSSYPGAYCNTDTIIYRVCDIHGACSDALIIISIMPLDSDGDGIPDFVETLDRDTDKDGTPDYLDTDSDNDGIPDYIESGISDACDNDSPVDTDGDGVPDYLDLDSDGDGMPDASEGTSDCDGDGTPNYIDEYDDCADRLHMPRYFIPALESTWKIQGIVDYNDNELSIFNRWGGVIYHKSPYDNSWDGTTNQNLFGSGNLPEGVYYYILRVGNDYYKGSIYLKR</sequence>
<dbReference type="InterPro" id="IPR002126">
    <property type="entry name" value="Cadherin-like_dom"/>
</dbReference>
<dbReference type="Pfam" id="PF17803">
    <property type="entry name" value="Cadherin_4"/>
    <property type="match status" value="2"/>
</dbReference>
<dbReference type="InterPro" id="IPR047589">
    <property type="entry name" value="DUF11_rpt"/>
</dbReference>
<dbReference type="PANTHER" id="PTHR46682">
    <property type="entry name" value="ADHESION G-PROTEIN COUPLED RECEPTOR V1"/>
    <property type="match status" value="1"/>
</dbReference>
<dbReference type="SUPFAM" id="SSF103647">
    <property type="entry name" value="TSP type-3 repeat"/>
    <property type="match status" value="1"/>
</dbReference>
<evidence type="ECO:0000256" key="5">
    <source>
        <dbReference type="SAM" id="SignalP"/>
    </source>
</evidence>
<dbReference type="InterPro" id="IPR038081">
    <property type="entry name" value="CalX-like_sf"/>
</dbReference>
<dbReference type="InterPro" id="IPR001434">
    <property type="entry name" value="OmcB-like_DUF11"/>
</dbReference>
<feature type="signal peptide" evidence="5">
    <location>
        <begin position="1"/>
        <end position="19"/>
    </location>
</feature>
<feature type="domain" description="Cadherin" evidence="6">
    <location>
        <begin position="1223"/>
        <end position="1328"/>
    </location>
</feature>
<evidence type="ECO:0000313" key="7">
    <source>
        <dbReference type="EMBL" id="URW79170.1"/>
    </source>
</evidence>
<gene>
    <name evidence="7" type="ORF">M9189_09925</name>
</gene>